<evidence type="ECO:0000256" key="2">
    <source>
        <dbReference type="ARBA" id="ARBA00022475"/>
    </source>
</evidence>
<dbReference type="Proteomes" id="UP000002162">
    <property type="component" value="Chromosome"/>
</dbReference>
<keyword evidence="3 6" id="KW-0812">Transmembrane</keyword>
<evidence type="ECO:0000256" key="4">
    <source>
        <dbReference type="ARBA" id="ARBA00022989"/>
    </source>
</evidence>
<dbReference type="RefSeq" id="WP_010891778.1">
    <property type="nucleotide sequence ID" value="NC_010503.1"/>
</dbReference>
<evidence type="ECO:0000256" key="3">
    <source>
        <dbReference type="ARBA" id="ARBA00022692"/>
    </source>
</evidence>
<dbReference type="AlphaFoldDB" id="A0A2C9DYI8"/>
<evidence type="ECO:0000313" key="8">
    <source>
        <dbReference type="Proteomes" id="UP000002162"/>
    </source>
</evidence>
<dbReference type="KEGG" id="upa:UPA3_0469"/>
<gene>
    <name evidence="7" type="ordered locus">UPA3_0469</name>
</gene>
<feature type="transmembrane region" description="Helical" evidence="6">
    <location>
        <begin position="95"/>
        <end position="116"/>
    </location>
</feature>
<evidence type="ECO:0000256" key="6">
    <source>
        <dbReference type="SAM" id="Phobius"/>
    </source>
</evidence>
<organism evidence="7 8">
    <name type="scientific">Ureaplasma parvum serovar 3 (strain ATCC 27815 / 27 / NCTC 11736)</name>
    <dbReference type="NCBI Taxonomy" id="505682"/>
    <lineage>
        <taxon>Bacteria</taxon>
        <taxon>Bacillati</taxon>
        <taxon>Mycoplasmatota</taxon>
        <taxon>Mycoplasmoidales</taxon>
        <taxon>Mycoplasmoidaceae</taxon>
        <taxon>Ureaplasma</taxon>
    </lineage>
</organism>
<feature type="transmembrane region" description="Helical" evidence="6">
    <location>
        <begin position="181"/>
        <end position="202"/>
    </location>
</feature>
<keyword evidence="4 6" id="KW-1133">Transmembrane helix</keyword>
<keyword evidence="5 6" id="KW-0472">Membrane</keyword>
<protein>
    <submittedName>
        <fullName evidence="7">Putative membrane protein</fullName>
    </submittedName>
</protein>
<comment type="subcellular location">
    <subcellularLocation>
        <location evidence="1">Cell membrane</location>
        <topology evidence="1">Multi-pass membrane protein</topology>
    </subcellularLocation>
</comment>
<feature type="transmembrane region" description="Helical" evidence="6">
    <location>
        <begin position="60"/>
        <end position="83"/>
    </location>
</feature>
<feature type="transmembrane region" description="Helical" evidence="6">
    <location>
        <begin position="20"/>
        <end position="39"/>
    </location>
</feature>
<dbReference type="EMBL" id="CP000942">
    <property type="protein sequence ID" value="ACA32973.1"/>
    <property type="molecule type" value="Genomic_DNA"/>
</dbReference>
<evidence type="ECO:0000256" key="5">
    <source>
        <dbReference type="ARBA" id="ARBA00023136"/>
    </source>
</evidence>
<sequence>MDNNINEKTSFWTKKNICFLIIGLIVCLLMIIISILFILDIDFQNLFIKINHSLKTIKLAILWLLILISFIFFRAFMFIVIAVIDTYKNQIKIAWWKWILYSFSLIFLNAVTPFSVGSEPFSIYFLNKNGYHNLKKVSALLLVSSTFYELGQVIVTVPSFIYINYELITYAVNNKTSLPFYYYLAVVGIIADLCMTAIYFVLGFSKKLHFRSVLIYNWVKKLFKLKYLTKIELIQKNNQNISFKAFYLYYFKTLRVSLLAFVIGVVYNIGIYALMYISYRLVEPKPHNIFFDLFNYTNIAVTATNFVPLPGSEGSIQFMLRVFLTNDQNQIRYAMNWLSTQDINNIIFIWRMFSIYLGSLIGMFGFGYFLIFDLYKFIKKAKVDKKR</sequence>
<feature type="transmembrane region" description="Helical" evidence="6">
    <location>
        <begin position="256"/>
        <end position="277"/>
    </location>
</feature>
<evidence type="ECO:0000256" key="1">
    <source>
        <dbReference type="ARBA" id="ARBA00004651"/>
    </source>
</evidence>
<dbReference type="HOGENOM" id="CLU_629808_0_0_14"/>
<evidence type="ECO:0000313" key="7">
    <source>
        <dbReference type="EMBL" id="ACA32973.1"/>
    </source>
</evidence>
<dbReference type="GO" id="GO:0005886">
    <property type="term" value="C:plasma membrane"/>
    <property type="evidence" value="ECO:0007669"/>
    <property type="project" value="UniProtKB-SubCell"/>
</dbReference>
<reference evidence="7 8" key="1">
    <citation type="submission" date="2008-02" db="EMBL/GenBank/DDBJ databases">
        <title>Genome sequence of Ureaplasma parvum serovar 3.</title>
        <authorList>
            <person name="Methe B.A."/>
            <person name="Glass J."/>
            <person name="Waites K."/>
            <person name="Shrivastava S."/>
        </authorList>
    </citation>
    <scope>NUCLEOTIDE SEQUENCE [LARGE SCALE GENOMIC DNA]</scope>
    <source>
        <strain evidence="8">ATCC 27815 / 27 / NCTC 11736</strain>
    </source>
</reference>
<dbReference type="InterPro" id="IPR022791">
    <property type="entry name" value="L-PG_synthase/AglD"/>
</dbReference>
<dbReference type="Pfam" id="PF03706">
    <property type="entry name" value="LPG_synthase_TM"/>
    <property type="match status" value="1"/>
</dbReference>
<keyword evidence="2" id="KW-1003">Cell membrane</keyword>
<feature type="transmembrane region" description="Helical" evidence="6">
    <location>
        <begin position="355"/>
        <end position="378"/>
    </location>
</feature>
<proteinExistence type="predicted"/>
<accession>A0A2C9DYI8</accession>
<dbReference type="GeneID" id="29672552"/>
<name>A0A2C9DYI8_UREP2</name>